<accession>A0A7J9M1Y9</accession>
<evidence type="ECO:0000313" key="4">
    <source>
        <dbReference type="Proteomes" id="UP000593576"/>
    </source>
</evidence>
<evidence type="ECO:0000259" key="2">
    <source>
        <dbReference type="Pfam" id="PF20167"/>
    </source>
</evidence>
<evidence type="ECO:0000256" key="1">
    <source>
        <dbReference type="SAM" id="MobiDB-lite"/>
    </source>
</evidence>
<comment type="caution">
    <text evidence="3">The sequence shown here is derived from an EMBL/GenBank/DDBJ whole genome shotgun (WGS) entry which is preliminary data.</text>
</comment>
<proteinExistence type="predicted"/>
<dbReference type="OrthoDB" id="990541at2759"/>
<feature type="domain" description="Putative plant transposon protein" evidence="2">
    <location>
        <begin position="4"/>
        <end position="155"/>
    </location>
</feature>
<reference evidence="3 4" key="1">
    <citation type="journal article" date="2019" name="Genome Biol. Evol.">
        <title>Insights into the evolution of the New World diploid cottons (Gossypium, subgenus Houzingenia) based on genome sequencing.</title>
        <authorList>
            <person name="Grover C.E."/>
            <person name="Arick M.A. 2nd"/>
            <person name="Thrash A."/>
            <person name="Conover J.L."/>
            <person name="Sanders W.S."/>
            <person name="Peterson D.G."/>
            <person name="Frelichowski J.E."/>
            <person name="Scheffler J.A."/>
            <person name="Scheffler B.E."/>
            <person name="Wendel J.F."/>
        </authorList>
    </citation>
    <scope>NUCLEOTIDE SEQUENCE [LARGE SCALE GENOMIC DNA]</scope>
    <source>
        <strain evidence="3">1</strain>
        <tissue evidence="3">Leaf</tissue>
    </source>
</reference>
<feature type="region of interest" description="Disordered" evidence="1">
    <location>
        <begin position="180"/>
        <end position="199"/>
    </location>
</feature>
<dbReference type="AlphaFoldDB" id="A0A7J9M1Y9"/>
<keyword evidence="4" id="KW-1185">Reference proteome</keyword>
<evidence type="ECO:0000313" key="3">
    <source>
        <dbReference type="EMBL" id="MBA0865043.1"/>
    </source>
</evidence>
<organism evidence="3 4">
    <name type="scientific">Gossypium schwendimanii</name>
    <name type="common">Cotton</name>
    <dbReference type="NCBI Taxonomy" id="34291"/>
    <lineage>
        <taxon>Eukaryota</taxon>
        <taxon>Viridiplantae</taxon>
        <taxon>Streptophyta</taxon>
        <taxon>Embryophyta</taxon>
        <taxon>Tracheophyta</taxon>
        <taxon>Spermatophyta</taxon>
        <taxon>Magnoliopsida</taxon>
        <taxon>eudicotyledons</taxon>
        <taxon>Gunneridae</taxon>
        <taxon>Pentapetalae</taxon>
        <taxon>rosids</taxon>
        <taxon>malvids</taxon>
        <taxon>Malvales</taxon>
        <taxon>Malvaceae</taxon>
        <taxon>Malvoideae</taxon>
        <taxon>Gossypium</taxon>
    </lineage>
</organism>
<dbReference type="InterPro" id="IPR046796">
    <property type="entry name" value="Transposase_32_dom"/>
</dbReference>
<protein>
    <recommendedName>
        <fullName evidence="2">Putative plant transposon protein domain-containing protein</fullName>
    </recommendedName>
</protein>
<dbReference type="Pfam" id="PF20167">
    <property type="entry name" value="Transposase_32"/>
    <property type="match status" value="1"/>
</dbReference>
<gene>
    <name evidence="3" type="ORF">Goshw_008414</name>
</gene>
<dbReference type="Proteomes" id="UP000593576">
    <property type="component" value="Unassembled WGS sequence"/>
</dbReference>
<name>A0A7J9M1Y9_GOSSC</name>
<sequence>MRSFVKVREVNVPITEMVICQIYDVSYYYCDYLYKTDLKKFSNIDTDEILRFLMEGKEMWAYRTGTAIPETFNQELMTPKAKMWMKFVYLRIWLVREMSEISPIQAIITYRILQKKQICIGTWIYKNLVDCARNLGKGIFFPTLISKLCKRVGVPIERTDKTMNPPKKLLDNDLFKQFVPLQTKQKKEKRKRGFQEDED</sequence>
<dbReference type="EMBL" id="JABFAF010000009">
    <property type="protein sequence ID" value="MBA0865043.1"/>
    <property type="molecule type" value="Genomic_DNA"/>
</dbReference>